<evidence type="ECO:0000256" key="1">
    <source>
        <dbReference type="SAM" id="SignalP"/>
    </source>
</evidence>
<feature type="chain" id="PRO_5001709671" evidence="1">
    <location>
        <begin position="25"/>
        <end position="172"/>
    </location>
</feature>
<dbReference type="RefSeq" id="WP_003337573.1">
    <property type="nucleotide sequence ID" value="NZ_CP007806.1"/>
</dbReference>
<evidence type="ECO:0000313" key="2">
    <source>
        <dbReference type="EMBL" id="AIG26666.1"/>
    </source>
</evidence>
<keyword evidence="3" id="KW-1185">Reference proteome</keyword>
<dbReference type="AlphaFoldDB" id="A0A075R5B8"/>
<proteinExistence type="predicted"/>
<dbReference type="EMBL" id="CP007806">
    <property type="protein sequence ID" value="AIG26666.1"/>
    <property type="molecule type" value="Genomic_DNA"/>
</dbReference>
<gene>
    <name evidence="2" type="ORF">BRLA_c023450</name>
</gene>
<dbReference type="KEGG" id="blr:BRLA_c023450"/>
<protein>
    <submittedName>
        <fullName evidence="2">Uncharacterized protein</fullName>
    </submittedName>
</protein>
<feature type="signal peptide" evidence="1">
    <location>
        <begin position="1"/>
        <end position="24"/>
    </location>
</feature>
<reference evidence="2 3" key="1">
    <citation type="journal article" date="2011" name="J. Bacteriol.">
        <title>Genome sequence of Brevibacillus laterosporus LMG 15441, a pathogen of invertebrates.</title>
        <authorList>
            <person name="Djukic M."/>
            <person name="Poehlein A."/>
            <person name="Thurmer A."/>
            <person name="Daniel R."/>
        </authorList>
    </citation>
    <scope>NUCLEOTIDE SEQUENCE [LARGE SCALE GENOMIC DNA]</scope>
    <source>
        <strain evidence="2 3">LMG 15441</strain>
    </source>
</reference>
<dbReference type="eggNOG" id="COG1216">
    <property type="taxonomic scope" value="Bacteria"/>
</dbReference>
<keyword evidence="1" id="KW-0732">Signal</keyword>
<organism evidence="2 3">
    <name type="scientific">Brevibacillus laterosporus LMG 15441</name>
    <dbReference type="NCBI Taxonomy" id="1042163"/>
    <lineage>
        <taxon>Bacteria</taxon>
        <taxon>Bacillati</taxon>
        <taxon>Bacillota</taxon>
        <taxon>Bacilli</taxon>
        <taxon>Bacillales</taxon>
        <taxon>Paenibacillaceae</taxon>
        <taxon>Brevibacillus</taxon>
    </lineage>
</organism>
<sequence>MKKSLAALMVSTLLASMYFSPAYAATKATGVDSKSITNVKSLDATVSDPNRFNGLRVKVVDEPTVFLIMDGKKRGIVSEAVYFRLFRSWDGIQSFLSLDGIPDGPVINENTQLIKYQNNPTVYLIDHENGRTVKRGFVSEAAFNKYSFDWNKIITLPDSLQNTIPDGTPITH</sequence>
<dbReference type="Proteomes" id="UP000005850">
    <property type="component" value="Chromosome"/>
</dbReference>
<name>A0A075R5B8_BRELA</name>
<evidence type="ECO:0000313" key="3">
    <source>
        <dbReference type="Proteomes" id="UP000005850"/>
    </source>
</evidence>
<dbReference type="HOGENOM" id="CLU_1552357_0_0_9"/>
<accession>A0A075R5B8</accession>